<name>A0ABX8K0L7_9ENTR</name>
<sequence length="275" mass="31823">MKTSFVGIRNRELLHFKRWGGIIVFTILLTPIFLFYFICYQIDTKEKHRTLRVIESGFNSAIKTYGKVIKDYALWDQMYTNTFPVINDKWAWEEGNLGSGLYREYSINGVFILDKNYNTIYSVLNGKKEHFSLANLARKASFKKFFSQECGRNNSLTMIKGETEGRPIVIYCHRIINPLSRQNISHISTTLVFIKFFKADEVISLGNSVDASNLKLNKISNPHSAETIRFGNTVFGAVWDYRNSGRHIFYRTLPSIFIFYLLVITGGYILLSKIK</sequence>
<evidence type="ECO:0000313" key="3">
    <source>
        <dbReference type="EMBL" id="QWW80446.1"/>
    </source>
</evidence>
<dbReference type="InterPro" id="IPR007892">
    <property type="entry name" value="CHASE4"/>
</dbReference>
<organism evidence="3 4">
    <name type="scientific">Leclercia pneumoniae</name>
    <dbReference type="NCBI Taxonomy" id="2815358"/>
    <lineage>
        <taxon>Bacteria</taxon>
        <taxon>Pseudomonadati</taxon>
        <taxon>Pseudomonadota</taxon>
        <taxon>Gammaproteobacteria</taxon>
        <taxon>Enterobacterales</taxon>
        <taxon>Enterobacteriaceae</taxon>
        <taxon>Leclercia</taxon>
    </lineage>
</organism>
<proteinExistence type="predicted"/>
<dbReference type="RefSeq" id="WP_207292309.1">
    <property type="nucleotide sequence ID" value="NZ_CP071383.1"/>
</dbReference>
<evidence type="ECO:0000313" key="4">
    <source>
        <dbReference type="Proteomes" id="UP000683497"/>
    </source>
</evidence>
<dbReference type="Pfam" id="PF05228">
    <property type="entry name" value="CHASE4"/>
    <property type="match status" value="1"/>
</dbReference>
<keyword evidence="4" id="KW-1185">Reference proteome</keyword>
<keyword evidence="1" id="KW-0472">Membrane</keyword>
<evidence type="ECO:0000259" key="2">
    <source>
        <dbReference type="Pfam" id="PF05228"/>
    </source>
</evidence>
<dbReference type="Proteomes" id="UP000683497">
    <property type="component" value="Chromosome"/>
</dbReference>
<evidence type="ECO:0000256" key="1">
    <source>
        <dbReference type="SAM" id="Phobius"/>
    </source>
</evidence>
<gene>
    <name evidence="3" type="ORF">KQ929_04100</name>
</gene>
<feature type="transmembrane region" description="Helical" evidence="1">
    <location>
        <begin position="248"/>
        <end position="271"/>
    </location>
</feature>
<feature type="domain" description="CHASE4" evidence="2">
    <location>
        <begin position="62"/>
        <end position="208"/>
    </location>
</feature>
<keyword evidence="1" id="KW-1133">Transmembrane helix</keyword>
<reference evidence="3 4" key="1">
    <citation type="submission" date="2021-06" db="EMBL/GenBank/DDBJ databases">
        <title>Leclercia pneumoniae sp. nov.</title>
        <authorList>
            <person name="Hoenemann M."/>
            <person name="Viehweger A."/>
            <person name="Dietze N."/>
        </authorList>
    </citation>
    <scope>NUCLEOTIDE SEQUENCE [LARGE SCALE GENOMIC DNA]</scope>
    <source>
        <strain evidence="4">49125</strain>
    </source>
</reference>
<protein>
    <recommendedName>
        <fullName evidence="2">CHASE4 domain-containing protein</fullName>
    </recommendedName>
</protein>
<dbReference type="EMBL" id="CP076838">
    <property type="protein sequence ID" value="QWW80446.1"/>
    <property type="molecule type" value="Genomic_DNA"/>
</dbReference>
<keyword evidence="1" id="KW-0812">Transmembrane</keyword>
<feature type="transmembrane region" description="Helical" evidence="1">
    <location>
        <begin position="20"/>
        <end position="39"/>
    </location>
</feature>
<accession>A0ABX8K0L7</accession>